<comment type="caution">
    <text evidence="2">The sequence shown here is derived from an EMBL/GenBank/DDBJ whole genome shotgun (WGS) entry which is preliminary data.</text>
</comment>
<keyword evidence="3" id="KW-1185">Reference proteome</keyword>
<proteinExistence type="predicted"/>
<dbReference type="EMBL" id="JAOCQF010000001">
    <property type="protein sequence ID" value="MCT8329367.1"/>
    <property type="molecule type" value="Genomic_DNA"/>
</dbReference>
<protein>
    <submittedName>
        <fullName evidence="2">Uncharacterized protein</fullName>
    </submittedName>
</protein>
<sequence length="89" mass="9866">MAQGVLICGWVLRAFAVLYLLALVIFLVGTFGLFGQTRDPLSGVFLVPLGWPWNRFVDLAPQSTWPWLAALAPLVNIGLLALLCRWARN</sequence>
<gene>
    <name evidence="2" type="ORF">N5I32_07575</name>
</gene>
<organism evidence="2 3">
    <name type="scientific">Albidovulum sediminis</name>
    <dbReference type="NCBI Taxonomy" id="3066345"/>
    <lineage>
        <taxon>Bacteria</taxon>
        <taxon>Pseudomonadati</taxon>
        <taxon>Pseudomonadota</taxon>
        <taxon>Alphaproteobacteria</taxon>
        <taxon>Rhodobacterales</taxon>
        <taxon>Paracoccaceae</taxon>
        <taxon>Albidovulum</taxon>
    </lineage>
</organism>
<keyword evidence="1" id="KW-0472">Membrane</keyword>
<name>A0ABT2NKC0_9RHOB</name>
<dbReference type="Proteomes" id="UP001205601">
    <property type="component" value="Unassembled WGS sequence"/>
</dbReference>
<reference evidence="3" key="1">
    <citation type="submission" date="2023-07" db="EMBL/GenBank/DDBJ databases">
        <title>Defluviimonas sediminis sp. nov., isolated from mangrove sediment.</title>
        <authorList>
            <person name="Liu L."/>
            <person name="Li J."/>
            <person name="Huang Y."/>
            <person name="Pan J."/>
            <person name="Li M."/>
        </authorList>
    </citation>
    <scope>NUCLEOTIDE SEQUENCE [LARGE SCALE GENOMIC DNA]</scope>
    <source>
        <strain evidence="3">FT324</strain>
    </source>
</reference>
<feature type="transmembrane region" description="Helical" evidence="1">
    <location>
        <begin position="12"/>
        <end position="34"/>
    </location>
</feature>
<evidence type="ECO:0000313" key="3">
    <source>
        <dbReference type="Proteomes" id="UP001205601"/>
    </source>
</evidence>
<evidence type="ECO:0000313" key="2">
    <source>
        <dbReference type="EMBL" id="MCT8329367.1"/>
    </source>
</evidence>
<keyword evidence="1" id="KW-1133">Transmembrane helix</keyword>
<keyword evidence="1" id="KW-0812">Transmembrane</keyword>
<dbReference type="RefSeq" id="WP_261494791.1">
    <property type="nucleotide sequence ID" value="NZ_JAOCQF010000001.1"/>
</dbReference>
<feature type="transmembrane region" description="Helical" evidence="1">
    <location>
        <begin position="65"/>
        <end position="84"/>
    </location>
</feature>
<accession>A0ABT2NKC0</accession>
<evidence type="ECO:0000256" key="1">
    <source>
        <dbReference type="SAM" id="Phobius"/>
    </source>
</evidence>